<feature type="compositionally biased region" description="Polar residues" evidence="1">
    <location>
        <begin position="242"/>
        <end position="267"/>
    </location>
</feature>
<dbReference type="Proteomes" id="UP000765509">
    <property type="component" value="Unassembled WGS sequence"/>
</dbReference>
<feature type="compositionally biased region" description="Polar residues" evidence="1">
    <location>
        <begin position="560"/>
        <end position="569"/>
    </location>
</feature>
<feature type="compositionally biased region" description="Polar residues" evidence="1">
    <location>
        <begin position="497"/>
        <end position="520"/>
    </location>
</feature>
<dbReference type="EMBL" id="AVOT02041156">
    <property type="protein sequence ID" value="MBW0536421.1"/>
    <property type="molecule type" value="Genomic_DNA"/>
</dbReference>
<organism evidence="2 3">
    <name type="scientific">Austropuccinia psidii MF-1</name>
    <dbReference type="NCBI Taxonomy" id="1389203"/>
    <lineage>
        <taxon>Eukaryota</taxon>
        <taxon>Fungi</taxon>
        <taxon>Dikarya</taxon>
        <taxon>Basidiomycota</taxon>
        <taxon>Pucciniomycotina</taxon>
        <taxon>Pucciniomycetes</taxon>
        <taxon>Pucciniales</taxon>
        <taxon>Sphaerophragmiaceae</taxon>
        <taxon>Austropuccinia</taxon>
    </lineage>
</organism>
<evidence type="ECO:0000313" key="3">
    <source>
        <dbReference type="Proteomes" id="UP000765509"/>
    </source>
</evidence>
<reference evidence="2" key="1">
    <citation type="submission" date="2021-03" db="EMBL/GenBank/DDBJ databases">
        <title>Draft genome sequence of rust myrtle Austropuccinia psidii MF-1, a brazilian biotype.</title>
        <authorList>
            <person name="Quecine M.C."/>
            <person name="Pachon D.M.R."/>
            <person name="Bonatelli M.L."/>
            <person name="Correr F.H."/>
            <person name="Franceschini L.M."/>
            <person name="Leite T.F."/>
            <person name="Margarido G.R.A."/>
            <person name="Almeida C.A."/>
            <person name="Ferrarezi J.A."/>
            <person name="Labate C.A."/>
        </authorList>
    </citation>
    <scope>NUCLEOTIDE SEQUENCE</scope>
    <source>
        <strain evidence="2">MF-1</strain>
    </source>
</reference>
<sequence length="679" mass="72088">MSTSTSHLPSGPLRFPNNSNSSTKSHTFALRYPPSHPNDLSTAGASLSSAASGDVSLRIPPGLNPSEPRGRRWAGRQVRSNAQVECAIVWDQNQHSWILHRIDNIVQLASDDPEPLPKKLTLQHPHQSLPLALPKPARPVPPPPKLEDLQPPPPSSSSSISHSNRPTTLSASDSSSKSLQLSSSTHQSQLSSNSLDNSHHSTSNNSTFCSINSSSSLLNPITNNNLTSTSSPQPLILPTKIKPSNINSTSKNSSAINHSNILSTSPGQLRPLRVVQADEVEEFDFVDSPPDPDPAPQSTIAPSPQPLPSPAPLQSSTSNWTNNLHCTSLGGSTISPAGQPTLSRSPSVADTAIGQTCGSPLARPSNQALVLPSRPSAPRSSLPSPAYPYNTLSRSATLSNQPTAPSPLQSVAYSSSSSPADPTQNAATPILVSVSPASVTAPTDSNTLARVNQSNRIPSSSLIHNQKSRVSSPIPTWQYTQHLQQPIKNGSPHFINGVQSPAPLTNQNLGLATNQSTSIPHRTYHRSDSGSSVRESDTDSDDEDDDDESSEEEEQFEPVLQTSQPTQPTLVEPIQDSEEDAEADEDDEDEEFELQNFATELEASMLIGDFCGPKVGDGNSYDYTQPSYGELNEVTSGPSAKGKTKKKPNTNGKSTNNSASRKNATSSKAKGKAKAGKGS</sequence>
<proteinExistence type="predicted"/>
<feature type="compositionally biased region" description="Acidic residues" evidence="1">
    <location>
        <begin position="575"/>
        <end position="591"/>
    </location>
</feature>
<feature type="compositionally biased region" description="Low complexity" evidence="1">
    <location>
        <begin position="649"/>
        <end position="658"/>
    </location>
</feature>
<accession>A0A9Q3FFQ4</accession>
<feature type="compositionally biased region" description="Basic residues" evidence="1">
    <location>
        <begin position="669"/>
        <end position="679"/>
    </location>
</feature>
<feature type="compositionally biased region" description="Polar residues" evidence="1">
    <location>
        <begin position="16"/>
        <end position="26"/>
    </location>
</feature>
<feature type="region of interest" description="Disordered" evidence="1">
    <location>
        <begin position="284"/>
        <end position="425"/>
    </location>
</feature>
<feature type="region of interest" description="Disordered" evidence="1">
    <location>
        <begin position="1"/>
        <end position="72"/>
    </location>
</feature>
<feature type="compositionally biased region" description="Polar residues" evidence="1">
    <location>
        <begin position="390"/>
        <end position="403"/>
    </location>
</feature>
<feature type="compositionally biased region" description="Low complexity" evidence="1">
    <location>
        <begin position="371"/>
        <end position="389"/>
    </location>
</feature>
<feature type="region of interest" description="Disordered" evidence="1">
    <location>
        <begin position="611"/>
        <end position="679"/>
    </location>
</feature>
<feature type="compositionally biased region" description="Acidic residues" evidence="1">
    <location>
        <begin position="538"/>
        <end position="556"/>
    </location>
</feature>
<evidence type="ECO:0000256" key="1">
    <source>
        <dbReference type="SAM" id="MobiDB-lite"/>
    </source>
</evidence>
<name>A0A9Q3FFQ4_9BASI</name>
<feature type="compositionally biased region" description="Low complexity" evidence="1">
    <location>
        <begin position="406"/>
        <end position="422"/>
    </location>
</feature>
<feature type="compositionally biased region" description="Low complexity" evidence="1">
    <location>
        <begin position="40"/>
        <end position="53"/>
    </location>
</feature>
<feature type="compositionally biased region" description="Low complexity" evidence="1">
    <location>
        <begin position="156"/>
        <end position="205"/>
    </location>
</feature>
<dbReference type="AlphaFoldDB" id="A0A9Q3FFQ4"/>
<gene>
    <name evidence="2" type="ORF">O181_076136</name>
</gene>
<feature type="region of interest" description="Disordered" evidence="1">
    <location>
        <begin position="488"/>
        <end position="591"/>
    </location>
</feature>
<feature type="region of interest" description="Disordered" evidence="1">
    <location>
        <begin position="129"/>
        <end position="205"/>
    </location>
</feature>
<feature type="compositionally biased region" description="Polar residues" evidence="1">
    <location>
        <begin position="317"/>
        <end position="368"/>
    </location>
</feature>
<feature type="compositionally biased region" description="Pro residues" evidence="1">
    <location>
        <begin position="136"/>
        <end position="155"/>
    </location>
</feature>
<dbReference type="OrthoDB" id="2506486at2759"/>
<evidence type="ECO:0000313" key="2">
    <source>
        <dbReference type="EMBL" id="MBW0536421.1"/>
    </source>
</evidence>
<protein>
    <submittedName>
        <fullName evidence="2">Uncharacterized protein</fullName>
    </submittedName>
</protein>
<comment type="caution">
    <text evidence="2">The sequence shown here is derived from an EMBL/GenBank/DDBJ whole genome shotgun (WGS) entry which is preliminary data.</text>
</comment>
<feature type="region of interest" description="Disordered" evidence="1">
    <location>
        <begin position="224"/>
        <end position="270"/>
    </location>
</feature>
<keyword evidence="3" id="KW-1185">Reference proteome</keyword>